<dbReference type="Pfam" id="PF00881">
    <property type="entry name" value="Nitroreductase"/>
    <property type="match status" value="1"/>
</dbReference>
<dbReference type="AlphaFoldDB" id="A0A7X5R1S0"/>
<feature type="binding site" evidence="8">
    <location>
        <position position="36"/>
    </location>
    <ligand>
        <name>FMN</name>
        <dbReference type="ChEBI" id="CHEBI:58210"/>
        <note>ligand shared between dimeric partners</note>
    </ligand>
</feature>
<keyword evidence="4 7" id="KW-0521">NADP</keyword>
<evidence type="ECO:0000256" key="6">
    <source>
        <dbReference type="ARBA" id="ARBA00023027"/>
    </source>
</evidence>
<evidence type="ECO:0000256" key="5">
    <source>
        <dbReference type="ARBA" id="ARBA00023002"/>
    </source>
</evidence>
<dbReference type="EMBL" id="JAAMOX010000001">
    <property type="protein sequence ID" value="NIH53780.1"/>
    <property type="molecule type" value="Genomic_DNA"/>
</dbReference>
<feature type="binding site" evidence="8">
    <location>
        <position position="40"/>
    </location>
    <ligand>
        <name>FMN</name>
        <dbReference type="ChEBI" id="CHEBI:58210"/>
        <note>ligand shared between dimeric partners</note>
    </ligand>
</feature>
<dbReference type="RefSeq" id="WP_341777895.1">
    <property type="nucleotide sequence ID" value="NZ_JAAMOX010000001.1"/>
</dbReference>
<gene>
    <name evidence="10" type="ORF">FHX76_001648</name>
</gene>
<dbReference type="PANTHER" id="PTHR43821">
    <property type="entry name" value="NAD(P)H NITROREDUCTASE YDJA-RELATED"/>
    <property type="match status" value="1"/>
</dbReference>
<keyword evidence="2 7" id="KW-0285">Flavoprotein</keyword>
<proteinExistence type="inferred from homology"/>
<evidence type="ECO:0000313" key="11">
    <source>
        <dbReference type="Proteomes" id="UP000541033"/>
    </source>
</evidence>
<evidence type="ECO:0000256" key="3">
    <source>
        <dbReference type="ARBA" id="ARBA00022643"/>
    </source>
</evidence>
<keyword evidence="5 7" id="KW-0560">Oxidoreductase</keyword>
<feature type="binding site" description="in other chain" evidence="8">
    <location>
        <begin position="11"/>
        <end position="13"/>
    </location>
    <ligand>
        <name>FMN</name>
        <dbReference type="ChEBI" id="CHEBI:58210"/>
        <note>ligand shared between dimeric partners</note>
    </ligand>
</feature>
<dbReference type="SUPFAM" id="SSF55469">
    <property type="entry name" value="FMN-dependent nitroreductase-like"/>
    <property type="match status" value="1"/>
</dbReference>
<name>A0A7X5R1S0_9MICO</name>
<evidence type="ECO:0000259" key="9">
    <source>
        <dbReference type="Pfam" id="PF00881"/>
    </source>
</evidence>
<dbReference type="InterPro" id="IPR029479">
    <property type="entry name" value="Nitroreductase"/>
</dbReference>
<evidence type="ECO:0000256" key="1">
    <source>
        <dbReference type="ARBA" id="ARBA00007118"/>
    </source>
</evidence>
<dbReference type="Proteomes" id="UP000541033">
    <property type="component" value="Unassembled WGS sequence"/>
</dbReference>
<dbReference type="InterPro" id="IPR052530">
    <property type="entry name" value="NAD(P)H_nitroreductase"/>
</dbReference>
<comment type="cofactor">
    <cofactor evidence="8">
        <name>FMN</name>
        <dbReference type="ChEBI" id="CHEBI:58210"/>
    </cofactor>
    <text evidence="8">Binds 1 FMN per subunit.</text>
</comment>
<dbReference type="GO" id="GO:0016491">
    <property type="term" value="F:oxidoreductase activity"/>
    <property type="evidence" value="ECO:0007669"/>
    <property type="project" value="UniProtKB-UniRule"/>
</dbReference>
<dbReference type="EC" id="1.-.-.-" evidence="7"/>
<keyword evidence="6 7" id="KW-0520">NAD</keyword>
<evidence type="ECO:0000256" key="4">
    <source>
        <dbReference type="ARBA" id="ARBA00022857"/>
    </source>
</evidence>
<reference evidence="10 11" key="1">
    <citation type="submission" date="2020-02" db="EMBL/GenBank/DDBJ databases">
        <title>Sequencing the genomes of 1000 actinobacteria strains.</title>
        <authorList>
            <person name="Klenk H.-P."/>
        </authorList>
    </citation>
    <scope>NUCLEOTIDE SEQUENCE [LARGE SCALE GENOMIC DNA]</scope>
    <source>
        <strain evidence="10 11">DSM 27960</strain>
    </source>
</reference>
<comment type="caution">
    <text evidence="10">The sequence shown here is derived from an EMBL/GenBank/DDBJ whole genome shotgun (WGS) entry which is preliminary data.</text>
</comment>
<dbReference type="PIRSF" id="PIRSF000232">
    <property type="entry name" value="YdjA"/>
    <property type="match status" value="1"/>
</dbReference>
<evidence type="ECO:0000256" key="8">
    <source>
        <dbReference type="PIRSR" id="PIRSR000232-1"/>
    </source>
</evidence>
<evidence type="ECO:0000256" key="7">
    <source>
        <dbReference type="PIRNR" id="PIRNR000232"/>
    </source>
</evidence>
<feature type="domain" description="Nitroreductase" evidence="9">
    <location>
        <begin position="8"/>
        <end position="159"/>
    </location>
</feature>
<dbReference type="InterPro" id="IPR026021">
    <property type="entry name" value="YdjA-like"/>
</dbReference>
<keyword evidence="3 7" id="KW-0288">FMN</keyword>
<evidence type="ECO:0000313" key="10">
    <source>
        <dbReference type="EMBL" id="NIH53780.1"/>
    </source>
</evidence>
<keyword evidence="11" id="KW-1185">Reference proteome</keyword>
<protein>
    <recommendedName>
        <fullName evidence="7">Putative NAD(P)H nitroreductase</fullName>
        <ecNumber evidence="7">1.-.-.-</ecNumber>
    </recommendedName>
</protein>
<accession>A0A7X5R1S0</accession>
<dbReference type="PANTHER" id="PTHR43821:SF1">
    <property type="entry name" value="NAD(P)H NITROREDUCTASE YDJA-RELATED"/>
    <property type="match status" value="1"/>
</dbReference>
<organism evidence="10 11">
    <name type="scientific">Lysinibacter cavernae</name>
    <dbReference type="NCBI Taxonomy" id="1640652"/>
    <lineage>
        <taxon>Bacteria</taxon>
        <taxon>Bacillati</taxon>
        <taxon>Actinomycetota</taxon>
        <taxon>Actinomycetes</taxon>
        <taxon>Micrococcales</taxon>
        <taxon>Microbacteriaceae</taxon>
        <taxon>Lysinibacter</taxon>
    </lineage>
</organism>
<comment type="similarity">
    <text evidence="1 7">Belongs to the nitroreductase family.</text>
</comment>
<sequence>MSELYNAIRNRRSFSKVTEATPDSAELEHLLEAAGRVADHSSLHPWRVIAIRGESRTKVGKSLAKADGKKKGEADGFIRKAHRAELLLAVVFSPKPSHKVPSWEQEAVASGVAHSLSLLLDDAGWGVLWRTGPHTRAKPVAKAHKLRKGEKLMGWLYVGGKPDGDRSARKTIAAADYLSEL</sequence>
<evidence type="ECO:0000256" key="2">
    <source>
        <dbReference type="ARBA" id="ARBA00022630"/>
    </source>
</evidence>
<dbReference type="Gene3D" id="3.40.109.10">
    <property type="entry name" value="NADH Oxidase"/>
    <property type="match status" value="1"/>
</dbReference>
<feature type="binding site" description="in other chain" evidence="8">
    <location>
        <begin position="129"/>
        <end position="131"/>
    </location>
    <ligand>
        <name>FMN</name>
        <dbReference type="ChEBI" id="CHEBI:58210"/>
        <note>ligand shared between dimeric partners</note>
    </ligand>
</feature>
<dbReference type="InterPro" id="IPR000415">
    <property type="entry name" value="Nitroreductase-like"/>
</dbReference>